<dbReference type="EMBL" id="JAXUIC010000301">
    <property type="protein sequence ID" value="KAK4544477.1"/>
    <property type="molecule type" value="Genomic_DNA"/>
</dbReference>
<protein>
    <submittedName>
        <fullName evidence="4">Uncharacterized protein</fullName>
    </submittedName>
</protein>
<evidence type="ECO:0000313" key="4">
    <source>
        <dbReference type="EMBL" id="KAK4544477.1"/>
    </source>
</evidence>
<dbReference type="Proteomes" id="UP001324115">
    <property type="component" value="Unassembled WGS sequence"/>
</dbReference>
<dbReference type="PANTHER" id="PTHR43049:SF1">
    <property type="entry name" value="EARLY ENDOSOME ANTIGEN"/>
    <property type="match status" value="1"/>
</dbReference>
<feature type="coiled-coil region" evidence="1">
    <location>
        <begin position="235"/>
        <end position="321"/>
    </location>
</feature>
<comment type="caution">
    <text evidence="4">The sequence shown here is derived from an EMBL/GenBank/DDBJ whole genome shotgun (WGS) entry which is preliminary data.</text>
</comment>
<feature type="compositionally biased region" description="Polar residues" evidence="2">
    <location>
        <begin position="907"/>
        <end position="916"/>
    </location>
</feature>
<evidence type="ECO:0000256" key="3">
    <source>
        <dbReference type="SAM" id="Phobius"/>
    </source>
</evidence>
<keyword evidence="1" id="KW-0175">Coiled coil</keyword>
<keyword evidence="3" id="KW-0812">Transmembrane</keyword>
<evidence type="ECO:0000256" key="1">
    <source>
        <dbReference type="SAM" id="Coils"/>
    </source>
</evidence>
<keyword evidence="5" id="KW-1185">Reference proteome</keyword>
<keyword evidence="3" id="KW-1133">Transmembrane helix</keyword>
<name>A0AAN7DU29_QUERU</name>
<dbReference type="AlphaFoldDB" id="A0AAN7DU29"/>
<evidence type="ECO:0000256" key="2">
    <source>
        <dbReference type="SAM" id="MobiDB-lite"/>
    </source>
</evidence>
<gene>
    <name evidence="4" type="ORF">RGQ29_033003</name>
</gene>
<feature type="compositionally biased region" description="Basic and acidic residues" evidence="2">
    <location>
        <begin position="862"/>
        <end position="882"/>
    </location>
</feature>
<proteinExistence type="predicted"/>
<feature type="coiled-coil region" evidence="1">
    <location>
        <begin position="347"/>
        <end position="374"/>
    </location>
</feature>
<feature type="coiled-coil region" evidence="1">
    <location>
        <begin position="83"/>
        <end position="149"/>
    </location>
</feature>
<organism evidence="4 5">
    <name type="scientific">Quercus rubra</name>
    <name type="common">Northern red oak</name>
    <name type="synonym">Quercus borealis</name>
    <dbReference type="NCBI Taxonomy" id="3512"/>
    <lineage>
        <taxon>Eukaryota</taxon>
        <taxon>Viridiplantae</taxon>
        <taxon>Streptophyta</taxon>
        <taxon>Embryophyta</taxon>
        <taxon>Tracheophyta</taxon>
        <taxon>Spermatophyta</taxon>
        <taxon>Magnoliopsida</taxon>
        <taxon>eudicotyledons</taxon>
        <taxon>Gunneridae</taxon>
        <taxon>Pentapetalae</taxon>
        <taxon>rosids</taxon>
        <taxon>fabids</taxon>
        <taxon>Fagales</taxon>
        <taxon>Fagaceae</taxon>
        <taxon>Quercus</taxon>
    </lineage>
</organism>
<dbReference type="PANTHER" id="PTHR43049">
    <property type="entry name" value="EARLY ENDOSOME ANTIGEN"/>
    <property type="match status" value="1"/>
</dbReference>
<feature type="region of interest" description="Disordered" evidence="2">
    <location>
        <begin position="859"/>
        <end position="916"/>
    </location>
</feature>
<feature type="transmembrane region" description="Helical" evidence="3">
    <location>
        <begin position="925"/>
        <end position="943"/>
    </location>
</feature>
<accession>A0AAN7DU29</accession>
<feature type="compositionally biased region" description="Basic and acidic residues" evidence="2">
    <location>
        <begin position="39"/>
        <end position="50"/>
    </location>
</feature>
<keyword evidence="3" id="KW-0472">Membrane</keyword>
<evidence type="ECO:0000313" key="5">
    <source>
        <dbReference type="Proteomes" id="UP001324115"/>
    </source>
</evidence>
<reference evidence="4 5" key="1">
    <citation type="journal article" date="2023" name="G3 (Bethesda)">
        <title>A haplotype-resolved chromosome-scale genome for Quercus rubra L. provides insights into the genetics of adaptive traits for red oak species.</title>
        <authorList>
            <person name="Kapoor B."/>
            <person name="Jenkins J."/>
            <person name="Schmutz J."/>
            <person name="Zhebentyayeva T."/>
            <person name="Kuelheim C."/>
            <person name="Coggeshall M."/>
            <person name="Heim C."/>
            <person name="Lasky J.R."/>
            <person name="Leites L."/>
            <person name="Islam-Faridi N."/>
            <person name="Romero-Severson J."/>
            <person name="DeLeo V.L."/>
            <person name="Lucas S.M."/>
            <person name="Lazic D."/>
            <person name="Gailing O."/>
            <person name="Carlson J."/>
            <person name="Staton M."/>
        </authorList>
    </citation>
    <scope>NUCLEOTIDE SEQUENCE [LARGE SCALE GENOMIC DNA]</scope>
    <source>
        <strain evidence="4">Pseudo-F2</strain>
    </source>
</reference>
<feature type="region of interest" description="Disordered" evidence="2">
    <location>
        <begin position="31"/>
        <end position="50"/>
    </location>
</feature>
<sequence>MEEETQVSLEVPVTKAVEEAVINADPIKVTNGDLPQLGKEGKKEEEETDGEFIKVEKESIDVKDALHTSVTASAEDNKLGKKCAELELSHEKLQEHIIEAEERHSAQLDALQESLQAQEAKSKDLIERMQELEHELQSSAGDAQKFEELHKTKWFTCRSETLRALEFERLLEVAKLKQLKGLNEKIAENQKVEEALNTTAAELSAVSRGIDTFKIQRSHKFSVVQEELSSVLKEKDVLQAAAKDLSISLKQAEEIQIQLEEKLRVSEENFCKSDSLLSQAFDTEREINQLESALNQSSSRNSELEEELQIATGKCAEHEDRANMNHQRSRELEDLIQISHSKVDDSSKKEKYRIQELEEQISTLEKKSADAEVDSQKYSDKKLSSIEDDLKAAGMRESEVMGKLKSAEEQLEQQGRVIEQTTSRNSELELLHESLARDSDSKLQEAIANFTNRDSEAKSLFEKLKILEDQIRIYEEQVAEAAVKSASLKEELDQALLKSGFCRKRPNLQLKSKVDELQESLSSVHSEKEATSQQLVSHSNTIAESEAKDLSEKLSALESQIKVYEELSQQASESAEAQNIELEETLLKLKHVESIVEELQNKSSDFEKENGGLAEANMKLTQEVAMYESKLSDLQAKLSAALAEKDETVKELNSSKKAIEDLTQQLASEGQKLQSQISSVMEENNLLNETYQNAKKELESVILQLEQQLKEQNAKEDALRSDIENLKAEIAEKPVLQTRLKELEEQLVKNENQLKEEVQSIQLAAAGKEAELLSKLDDHAHKVHDRDLLHEKVLELQKELQLAQSTSVEQKEKDSQKELEREAALKHSLEELEAKNKEILLLDKQVTELEQKLQLAAAKLSQKGDEGSPAEYKEGLEVKSRDTGSTISTPSKRKSKKKSETTSAQTLSSSETHTQTSEVTPLMNYKFILGVVLVSVIIGVILGKRY</sequence>